<dbReference type="AlphaFoldDB" id="A0A4R1EXA2"/>
<reference evidence="1 2" key="1">
    <citation type="submission" date="2019-03" db="EMBL/GenBank/DDBJ databases">
        <title>Genomic Encyclopedia of Type Strains, Phase IV (KMG-IV): sequencing the most valuable type-strain genomes for metagenomic binning, comparative biology and taxonomic classification.</title>
        <authorList>
            <person name="Goeker M."/>
        </authorList>
    </citation>
    <scope>NUCLEOTIDE SEQUENCE [LARGE SCALE GENOMIC DNA]</scope>
    <source>
        <strain evidence="1 2">DSM 24830</strain>
    </source>
</reference>
<dbReference type="RefSeq" id="WP_131907105.1">
    <property type="nucleotide sequence ID" value="NZ_BAAAFU010000007.1"/>
</dbReference>
<evidence type="ECO:0000313" key="2">
    <source>
        <dbReference type="Proteomes" id="UP000294887"/>
    </source>
</evidence>
<organism evidence="1 2">
    <name type="scientific">Cocleimonas flava</name>
    <dbReference type="NCBI Taxonomy" id="634765"/>
    <lineage>
        <taxon>Bacteria</taxon>
        <taxon>Pseudomonadati</taxon>
        <taxon>Pseudomonadota</taxon>
        <taxon>Gammaproteobacteria</taxon>
        <taxon>Thiotrichales</taxon>
        <taxon>Thiotrichaceae</taxon>
        <taxon>Cocleimonas</taxon>
    </lineage>
</organism>
<comment type="caution">
    <text evidence="1">The sequence shown here is derived from an EMBL/GenBank/DDBJ whole genome shotgun (WGS) entry which is preliminary data.</text>
</comment>
<dbReference type="EMBL" id="SMFQ01000005">
    <property type="protein sequence ID" value="TCJ82591.1"/>
    <property type="molecule type" value="Genomic_DNA"/>
</dbReference>
<dbReference type="Proteomes" id="UP000294887">
    <property type="component" value="Unassembled WGS sequence"/>
</dbReference>
<keyword evidence="2" id="KW-1185">Reference proteome</keyword>
<evidence type="ECO:0000313" key="1">
    <source>
        <dbReference type="EMBL" id="TCJ82591.1"/>
    </source>
</evidence>
<dbReference type="OrthoDB" id="6400951at2"/>
<proteinExistence type="predicted"/>
<accession>A0A4R1EXA2</accession>
<name>A0A4R1EXA2_9GAMM</name>
<gene>
    <name evidence="1" type="ORF">EV695_3322</name>
</gene>
<protein>
    <submittedName>
        <fullName evidence="1">Uncharacterized protein</fullName>
    </submittedName>
</protein>
<sequence length="126" mass="14249">MILFDESTIDTLNSYFSKKEETVSSVTLMSCGFSINFISFQITCYEKSVLTSSNKSHIWDGDNPNKGPWGSLVRQLAVNAYLKSSKILCIQFESGDYLDIETTEGQYESVIIEYPPEGENLVMDIY</sequence>